<dbReference type="InterPro" id="IPR010982">
    <property type="entry name" value="Lambda_DNA-bd_dom_sf"/>
</dbReference>
<gene>
    <name evidence="2" type="ORF">CRM82_13935</name>
</gene>
<dbReference type="STRING" id="1219032.GCA_001515545_00141"/>
<dbReference type="SUPFAM" id="SSF47413">
    <property type="entry name" value="lambda repressor-like DNA-binding domains"/>
    <property type="match status" value="1"/>
</dbReference>
<organism evidence="2 3">
    <name type="scientific">Comamonas terrigena</name>
    <dbReference type="NCBI Taxonomy" id="32013"/>
    <lineage>
        <taxon>Bacteria</taxon>
        <taxon>Pseudomonadati</taxon>
        <taxon>Pseudomonadota</taxon>
        <taxon>Betaproteobacteria</taxon>
        <taxon>Burkholderiales</taxon>
        <taxon>Comamonadaceae</taxon>
        <taxon>Comamonas</taxon>
    </lineage>
</organism>
<name>A0A2A7UW60_COMTR</name>
<dbReference type="Pfam" id="PF01381">
    <property type="entry name" value="HTH_3"/>
    <property type="match status" value="1"/>
</dbReference>
<dbReference type="Proteomes" id="UP000220246">
    <property type="component" value="Unassembled WGS sequence"/>
</dbReference>
<accession>A0A2A7UW60</accession>
<dbReference type="Gene3D" id="1.10.260.40">
    <property type="entry name" value="lambda repressor-like DNA-binding domains"/>
    <property type="match status" value="1"/>
</dbReference>
<dbReference type="GO" id="GO:0003677">
    <property type="term" value="F:DNA binding"/>
    <property type="evidence" value="ECO:0007669"/>
    <property type="project" value="InterPro"/>
</dbReference>
<sequence>MPDSISSPVTAAATPDPLVATLAQARKRLLLTQADLAAQAGLSRMTVQRLESNGLDPRLSTLHEMARVLGYELLAIPQAAHADVHAALARHLPPAAGHTAP</sequence>
<dbReference type="PROSITE" id="PS50943">
    <property type="entry name" value="HTH_CROC1"/>
    <property type="match status" value="1"/>
</dbReference>
<dbReference type="SMART" id="SM00530">
    <property type="entry name" value="HTH_XRE"/>
    <property type="match status" value="1"/>
</dbReference>
<protein>
    <submittedName>
        <fullName evidence="2">XRE family transcriptional regulator</fullName>
    </submittedName>
</protein>
<dbReference type="CDD" id="cd00093">
    <property type="entry name" value="HTH_XRE"/>
    <property type="match status" value="1"/>
</dbReference>
<evidence type="ECO:0000313" key="3">
    <source>
        <dbReference type="Proteomes" id="UP000220246"/>
    </source>
</evidence>
<dbReference type="OrthoDB" id="8686638at2"/>
<keyword evidence="3" id="KW-1185">Reference proteome</keyword>
<proteinExistence type="predicted"/>
<dbReference type="GeneID" id="80801720"/>
<dbReference type="RefSeq" id="WP_066532320.1">
    <property type="nucleotide sequence ID" value="NZ_DALZQJ010000010.1"/>
</dbReference>
<dbReference type="InterPro" id="IPR001387">
    <property type="entry name" value="Cro/C1-type_HTH"/>
</dbReference>
<comment type="caution">
    <text evidence="2">The sequence shown here is derived from an EMBL/GenBank/DDBJ whole genome shotgun (WGS) entry which is preliminary data.</text>
</comment>
<dbReference type="EMBL" id="PDEA01000001">
    <property type="protein sequence ID" value="PEH89555.1"/>
    <property type="molecule type" value="Genomic_DNA"/>
</dbReference>
<dbReference type="AlphaFoldDB" id="A0A2A7UW60"/>
<feature type="domain" description="HTH cro/C1-type" evidence="1">
    <location>
        <begin position="22"/>
        <end position="76"/>
    </location>
</feature>
<evidence type="ECO:0000313" key="2">
    <source>
        <dbReference type="EMBL" id="PEH89555.1"/>
    </source>
</evidence>
<evidence type="ECO:0000259" key="1">
    <source>
        <dbReference type="PROSITE" id="PS50943"/>
    </source>
</evidence>
<reference evidence="3" key="1">
    <citation type="submission" date="2017-09" db="EMBL/GenBank/DDBJ databases">
        <title>FDA dAtabase for Regulatory Grade micrObial Sequences (FDA-ARGOS): Supporting development and validation of Infectious Disease Dx tests.</title>
        <authorList>
            <person name="Minogue T."/>
            <person name="Wolcott M."/>
            <person name="Wasieloski L."/>
            <person name="Aguilar W."/>
            <person name="Moore D."/>
            <person name="Tallon L."/>
            <person name="Sadzewicz L."/>
            <person name="Ott S."/>
            <person name="Zhao X."/>
            <person name="Nagaraj S."/>
            <person name="Vavikolanu K."/>
            <person name="Aluvathingal J."/>
            <person name="Nadendla S."/>
            <person name="Sichtig H."/>
        </authorList>
    </citation>
    <scope>NUCLEOTIDE SEQUENCE [LARGE SCALE GENOMIC DNA]</scope>
    <source>
        <strain evidence="3">FDAARGOS_394</strain>
    </source>
</reference>